<organism evidence="2 3">
    <name type="scientific">Dibothriocephalus latus</name>
    <name type="common">Fish tapeworm</name>
    <name type="synonym">Diphyllobothrium latum</name>
    <dbReference type="NCBI Taxonomy" id="60516"/>
    <lineage>
        <taxon>Eukaryota</taxon>
        <taxon>Metazoa</taxon>
        <taxon>Spiralia</taxon>
        <taxon>Lophotrochozoa</taxon>
        <taxon>Platyhelminthes</taxon>
        <taxon>Cestoda</taxon>
        <taxon>Eucestoda</taxon>
        <taxon>Diphyllobothriidea</taxon>
        <taxon>Diphyllobothriidae</taxon>
        <taxon>Dibothriocephalus</taxon>
    </lineage>
</organism>
<reference evidence="2 3" key="1">
    <citation type="submission" date="2018-11" db="EMBL/GenBank/DDBJ databases">
        <authorList>
            <consortium name="Pathogen Informatics"/>
        </authorList>
    </citation>
    <scope>NUCLEOTIDE SEQUENCE [LARGE SCALE GENOMIC DNA]</scope>
</reference>
<dbReference type="Proteomes" id="UP000281553">
    <property type="component" value="Unassembled WGS sequence"/>
</dbReference>
<proteinExistence type="predicted"/>
<feature type="compositionally biased region" description="Polar residues" evidence="1">
    <location>
        <begin position="85"/>
        <end position="111"/>
    </location>
</feature>
<protein>
    <submittedName>
        <fullName evidence="2">Uncharacterized protein</fullName>
    </submittedName>
</protein>
<evidence type="ECO:0000313" key="2">
    <source>
        <dbReference type="EMBL" id="VDN22637.1"/>
    </source>
</evidence>
<dbReference type="AlphaFoldDB" id="A0A3P7MGL4"/>
<feature type="region of interest" description="Disordered" evidence="1">
    <location>
        <begin position="85"/>
        <end position="137"/>
    </location>
</feature>
<dbReference type="EMBL" id="UYRU01072752">
    <property type="protein sequence ID" value="VDN22637.1"/>
    <property type="molecule type" value="Genomic_DNA"/>
</dbReference>
<sequence length="176" mass="19661">MEIFVHVGSTLSHNTIIDTEVTRRNSKASQAFGRLQFSVWNRHCLHLSTNLKISKAAVLMTLPYGRGDLHHLHQISLIVKSFPSQLSPPNTEAEKTGQSPGYVSPGENGNLQHPGHAEVSTTAMEPPPGTKYGHRPPKRLFYRDVAESTHHKGGQKRRYKRTLKNSLKLLQINTAI</sequence>
<accession>A0A3P7MGL4</accession>
<gene>
    <name evidence="2" type="ORF">DILT_LOCUS14100</name>
</gene>
<evidence type="ECO:0000313" key="3">
    <source>
        <dbReference type="Proteomes" id="UP000281553"/>
    </source>
</evidence>
<evidence type="ECO:0000256" key="1">
    <source>
        <dbReference type="SAM" id="MobiDB-lite"/>
    </source>
</evidence>
<keyword evidence="3" id="KW-1185">Reference proteome</keyword>
<dbReference type="OrthoDB" id="6312425at2759"/>
<name>A0A3P7MGL4_DIBLA</name>